<sequence length="217" mass="22068">MPPPPSMAIIQPQIALANGVTVIAPSQPILQAAAAAAGQKLPSTNQVRGTVTISHYTNHHYVKVVRRAASGVDEVYASAAPSNHECTPGVCSVVREIPYWTYGRYTVKNELGTWEMPITCSSKRSVLAREGGGASLACARDGGGRGTAGTARQENRTSPAAAAGGGAADFTGGGGWGDRTGGPGGGGRGGAARAPAAAETVARARDRRPVQIAILVQ</sequence>
<evidence type="ECO:0000313" key="3">
    <source>
        <dbReference type="WBParaSite" id="PSAMB.scaffold10110size4343.g33073.t1"/>
    </source>
</evidence>
<organism evidence="2 3">
    <name type="scientific">Plectus sambesii</name>
    <dbReference type="NCBI Taxonomy" id="2011161"/>
    <lineage>
        <taxon>Eukaryota</taxon>
        <taxon>Metazoa</taxon>
        <taxon>Ecdysozoa</taxon>
        <taxon>Nematoda</taxon>
        <taxon>Chromadorea</taxon>
        <taxon>Plectida</taxon>
        <taxon>Plectina</taxon>
        <taxon>Plectoidea</taxon>
        <taxon>Plectidae</taxon>
        <taxon>Plectus</taxon>
    </lineage>
</organism>
<feature type="compositionally biased region" description="Gly residues" evidence="1">
    <location>
        <begin position="163"/>
        <end position="190"/>
    </location>
</feature>
<feature type="region of interest" description="Disordered" evidence="1">
    <location>
        <begin position="139"/>
        <end position="203"/>
    </location>
</feature>
<dbReference type="WBParaSite" id="PSAMB.scaffold10110size4343.g33073.t1">
    <property type="protein sequence ID" value="PSAMB.scaffold10110size4343.g33073.t1"/>
    <property type="gene ID" value="PSAMB.scaffold10110size4343.g33073"/>
</dbReference>
<dbReference type="AlphaFoldDB" id="A0A914UH17"/>
<name>A0A914UH17_9BILA</name>
<accession>A0A914UH17</accession>
<evidence type="ECO:0000313" key="2">
    <source>
        <dbReference type="Proteomes" id="UP000887566"/>
    </source>
</evidence>
<protein>
    <submittedName>
        <fullName evidence="3">Uncharacterized protein</fullName>
    </submittedName>
</protein>
<evidence type="ECO:0000256" key="1">
    <source>
        <dbReference type="SAM" id="MobiDB-lite"/>
    </source>
</evidence>
<keyword evidence="2" id="KW-1185">Reference proteome</keyword>
<dbReference type="Proteomes" id="UP000887566">
    <property type="component" value="Unplaced"/>
</dbReference>
<reference evidence="3" key="1">
    <citation type="submission" date="2022-11" db="UniProtKB">
        <authorList>
            <consortium name="WormBaseParasite"/>
        </authorList>
    </citation>
    <scope>IDENTIFICATION</scope>
</reference>
<proteinExistence type="predicted"/>
<feature type="compositionally biased region" description="Low complexity" evidence="1">
    <location>
        <begin position="191"/>
        <end position="201"/>
    </location>
</feature>